<proteinExistence type="predicted"/>
<dbReference type="EMBL" id="JBFAEG010000038">
    <property type="protein sequence ID" value="MEU5712587.1"/>
    <property type="molecule type" value="Genomic_DNA"/>
</dbReference>
<evidence type="ECO:0008006" key="4">
    <source>
        <dbReference type="Google" id="ProtNLM"/>
    </source>
</evidence>
<dbReference type="Proteomes" id="UP001551011">
    <property type="component" value="Unassembled WGS sequence"/>
</dbReference>
<comment type="caution">
    <text evidence="2">The sequence shown here is derived from an EMBL/GenBank/DDBJ whole genome shotgun (WGS) entry which is preliminary data.</text>
</comment>
<organism evidence="2 3">
    <name type="scientific">Streptomyces flaveolus</name>
    <dbReference type="NCBI Taxonomy" id="67297"/>
    <lineage>
        <taxon>Bacteria</taxon>
        <taxon>Bacillati</taxon>
        <taxon>Actinomycetota</taxon>
        <taxon>Actinomycetes</taxon>
        <taxon>Kitasatosporales</taxon>
        <taxon>Streptomycetaceae</taxon>
        <taxon>Streptomyces</taxon>
    </lineage>
</organism>
<protein>
    <recommendedName>
        <fullName evidence="4">Secreted protein</fullName>
    </recommendedName>
</protein>
<evidence type="ECO:0000256" key="1">
    <source>
        <dbReference type="SAM" id="SignalP"/>
    </source>
</evidence>
<keyword evidence="1" id="KW-0732">Signal</keyword>
<gene>
    <name evidence="2" type="ORF">AB0H04_38155</name>
</gene>
<evidence type="ECO:0000313" key="2">
    <source>
        <dbReference type="EMBL" id="MEU5712587.1"/>
    </source>
</evidence>
<accession>A0ABV3ALK8</accession>
<dbReference type="RefSeq" id="WP_158712675.1">
    <property type="nucleotide sequence ID" value="NZ_JBEXDP010000140.1"/>
</dbReference>
<name>A0ABV3ALK8_9ACTN</name>
<feature type="chain" id="PRO_5047458479" description="Secreted protein" evidence="1">
    <location>
        <begin position="28"/>
        <end position="138"/>
    </location>
</feature>
<sequence length="138" mass="15524">MALLITAALTLSLSVAFTLVSANQAAACLTTSKLPGTWYSSNDRLSRVDVTVSESCGLYVRAYSTCDHDSTRDCPWDNGRTKKLTPSKYVPGARYAWYTWNNASEQLRLNRDSNYLSVQDHIEWKSGKVEDFTVRMSR</sequence>
<reference evidence="2 3" key="1">
    <citation type="submission" date="2024-06" db="EMBL/GenBank/DDBJ databases">
        <title>The Natural Products Discovery Center: Release of the First 8490 Sequenced Strains for Exploring Actinobacteria Biosynthetic Diversity.</title>
        <authorList>
            <person name="Kalkreuter E."/>
            <person name="Kautsar S.A."/>
            <person name="Yang D."/>
            <person name="Bader C.D."/>
            <person name="Teijaro C.N."/>
            <person name="Fluegel L."/>
            <person name="Davis C.M."/>
            <person name="Simpson J.R."/>
            <person name="Lauterbach L."/>
            <person name="Steele A.D."/>
            <person name="Gui C."/>
            <person name="Meng S."/>
            <person name="Li G."/>
            <person name="Viehrig K."/>
            <person name="Ye F."/>
            <person name="Su P."/>
            <person name="Kiefer A.F."/>
            <person name="Nichols A."/>
            <person name="Cepeda A.J."/>
            <person name="Yan W."/>
            <person name="Fan B."/>
            <person name="Jiang Y."/>
            <person name="Adhikari A."/>
            <person name="Zheng C.-J."/>
            <person name="Schuster L."/>
            <person name="Cowan T.M."/>
            <person name="Smanski M.J."/>
            <person name="Chevrette M.G."/>
            <person name="De Carvalho L.P.S."/>
            <person name="Shen B."/>
        </authorList>
    </citation>
    <scope>NUCLEOTIDE SEQUENCE [LARGE SCALE GENOMIC DNA]</scope>
    <source>
        <strain evidence="2 3">NPDC020594</strain>
    </source>
</reference>
<keyword evidence="3" id="KW-1185">Reference proteome</keyword>
<evidence type="ECO:0000313" key="3">
    <source>
        <dbReference type="Proteomes" id="UP001551011"/>
    </source>
</evidence>
<feature type="signal peptide" evidence="1">
    <location>
        <begin position="1"/>
        <end position="27"/>
    </location>
</feature>